<gene>
    <name evidence="2" type="ORF">HGRIS_013868</name>
</gene>
<evidence type="ECO:0000313" key="2">
    <source>
        <dbReference type="EMBL" id="KAL0947794.1"/>
    </source>
</evidence>
<reference evidence="3" key="1">
    <citation type="submission" date="2024-06" db="EMBL/GenBank/DDBJ databases">
        <title>Multi-omics analyses provide insights into the biosynthesis of the anticancer antibiotic pleurotin in Hohenbuehelia grisea.</title>
        <authorList>
            <person name="Weaver J.A."/>
            <person name="Alberti F."/>
        </authorList>
    </citation>
    <scope>NUCLEOTIDE SEQUENCE [LARGE SCALE GENOMIC DNA]</scope>
    <source>
        <strain evidence="3">T-177</strain>
    </source>
</reference>
<sequence length="402" mass="43673">MEYAHLPPPEMPPPSPPRRFREFHESFTDQLNDVSQPSVPAWGNTQGYHAHHTIPSGMVGPPGYPRGLVGPGGSGYLGMAAYGSTAQQGFMLRMSQSFPLSSSSPEPDVDKCLSLQEVVKLLNSGPISEAVVDTIKVIVAKNVTKIRNLQRETMATIAREQLVNSREQSAHMMCLDYKAKLDGLHKEFQEYGDRVGLPNLPPFTGPHSAIGRRATSVIDDPSSVDPSDSASNAAPSMISSGLSSNRMSQALLQPPSLGKPTMAPSVLNDATIEFLENLELKSTPYPPPGLPERALWTLTAAKKEGKTAGCHPGNESRPNMYCIRLPDGTMDKENFELRVAPIRNQGKKPVHILRAARANDRAQAASPDSETKMDFASTLPTSQGPWTEQPLHWPPLPVHPLT</sequence>
<feature type="compositionally biased region" description="Low complexity" evidence="1">
    <location>
        <begin position="217"/>
        <end position="236"/>
    </location>
</feature>
<evidence type="ECO:0000256" key="1">
    <source>
        <dbReference type="SAM" id="MobiDB-lite"/>
    </source>
</evidence>
<feature type="compositionally biased region" description="Pro residues" evidence="1">
    <location>
        <begin position="1"/>
        <end position="17"/>
    </location>
</feature>
<protein>
    <submittedName>
        <fullName evidence="2">Uncharacterized protein</fullName>
    </submittedName>
</protein>
<dbReference type="EMBL" id="JASNQZ010000015">
    <property type="protein sequence ID" value="KAL0947794.1"/>
    <property type="molecule type" value="Genomic_DNA"/>
</dbReference>
<proteinExistence type="predicted"/>
<feature type="region of interest" description="Disordered" evidence="1">
    <location>
        <begin position="217"/>
        <end position="241"/>
    </location>
</feature>
<feature type="region of interest" description="Disordered" evidence="1">
    <location>
        <begin position="1"/>
        <end position="21"/>
    </location>
</feature>
<feature type="region of interest" description="Disordered" evidence="1">
    <location>
        <begin position="358"/>
        <end position="402"/>
    </location>
</feature>
<dbReference type="Proteomes" id="UP001556367">
    <property type="component" value="Unassembled WGS sequence"/>
</dbReference>
<accession>A0ABR3IWP7</accession>
<name>A0ABR3IWP7_9AGAR</name>
<keyword evidence="3" id="KW-1185">Reference proteome</keyword>
<comment type="caution">
    <text evidence="2">The sequence shown here is derived from an EMBL/GenBank/DDBJ whole genome shotgun (WGS) entry which is preliminary data.</text>
</comment>
<evidence type="ECO:0000313" key="3">
    <source>
        <dbReference type="Proteomes" id="UP001556367"/>
    </source>
</evidence>
<feature type="compositionally biased region" description="Pro residues" evidence="1">
    <location>
        <begin position="392"/>
        <end position="402"/>
    </location>
</feature>
<organism evidence="2 3">
    <name type="scientific">Hohenbuehelia grisea</name>
    <dbReference type="NCBI Taxonomy" id="104357"/>
    <lineage>
        <taxon>Eukaryota</taxon>
        <taxon>Fungi</taxon>
        <taxon>Dikarya</taxon>
        <taxon>Basidiomycota</taxon>
        <taxon>Agaricomycotina</taxon>
        <taxon>Agaricomycetes</taxon>
        <taxon>Agaricomycetidae</taxon>
        <taxon>Agaricales</taxon>
        <taxon>Pleurotineae</taxon>
        <taxon>Pleurotaceae</taxon>
        <taxon>Hohenbuehelia</taxon>
    </lineage>
</organism>